<dbReference type="SUPFAM" id="SSF47473">
    <property type="entry name" value="EF-hand"/>
    <property type="match status" value="1"/>
</dbReference>
<dbReference type="CDD" id="cd00051">
    <property type="entry name" value="EFh"/>
    <property type="match status" value="1"/>
</dbReference>
<dbReference type="PROSITE" id="PS00018">
    <property type="entry name" value="EF_HAND_1"/>
    <property type="match status" value="1"/>
</dbReference>
<dbReference type="RefSeq" id="WP_144349524.1">
    <property type="nucleotide sequence ID" value="NZ_CP036259.1"/>
</dbReference>
<sequence length="212" mass="22055">MSISSIDSSSMAELLSQYYYQNRTANNNTNCSNSTSTVDSLKGVTSINSDGDTFQMSGLTQLSIAVMYSKMDTDGDDSVSKSEFGALRPSDVTEEKANNLYSSFDTDSSGSLSESEFETAMNNVLSLNTVSATSTNNSTASTQSTSAGGGGMAAASSSCPVGNSTCTSCGQCGKTTLSSSSSTQNTNTQTSISTDYLSSIAMMAYEMNSVYL</sequence>
<evidence type="ECO:0000259" key="1">
    <source>
        <dbReference type="PROSITE" id="PS50222"/>
    </source>
</evidence>
<dbReference type="EMBL" id="CP036259">
    <property type="protein sequence ID" value="QDR79943.1"/>
    <property type="molecule type" value="Genomic_DNA"/>
</dbReference>
<dbReference type="PROSITE" id="PS50222">
    <property type="entry name" value="EF_HAND_2"/>
    <property type="match status" value="1"/>
</dbReference>
<proteinExistence type="predicted"/>
<dbReference type="InterPro" id="IPR002048">
    <property type="entry name" value="EF_hand_dom"/>
</dbReference>
<protein>
    <recommendedName>
        <fullName evidence="1">EF-hand domain-containing protein</fullName>
    </recommendedName>
</protein>
<keyword evidence="3" id="KW-1185">Reference proteome</keyword>
<reference evidence="2 3" key="1">
    <citation type="submission" date="2019-02" db="EMBL/GenBank/DDBJ databases">
        <title>Closed genome of Sporomusa termitida DSM 4440.</title>
        <authorList>
            <person name="Poehlein A."/>
            <person name="Daniel R."/>
        </authorList>
    </citation>
    <scope>NUCLEOTIDE SEQUENCE [LARGE SCALE GENOMIC DNA]</scope>
    <source>
        <strain evidence="2 3">DSM 4440</strain>
    </source>
</reference>
<evidence type="ECO:0000313" key="2">
    <source>
        <dbReference type="EMBL" id="QDR79943.1"/>
    </source>
</evidence>
<dbReference type="GO" id="GO:0005509">
    <property type="term" value="F:calcium ion binding"/>
    <property type="evidence" value="ECO:0007669"/>
    <property type="project" value="InterPro"/>
</dbReference>
<gene>
    <name evidence="2" type="ORF">SPTER_12470</name>
</gene>
<feature type="domain" description="EF-hand" evidence="1">
    <location>
        <begin position="92"/>
        <end position="127"/>
    </location>
</feature>
<dbReference type="KEGG" id="sted:SPTER_12470"/>
<dbReference type="AlphaFoldDB" id="A0A517DRH1"/>
<dbReference type="InterPro" id="IPR018247">
    <property type="entry name" value="EF_Hand_1_Ca_BS"/>
</dbReference>
<name>A0A517DRH1_9FIRM</name>
<dbReference type="OrthoDB" id="8305448at2"/>
<dbReference type="Pfam" id="PF13499">
    <property type="entry name" value="EF-hand_7"/>
    <property type="match status" value="1"/>
</dbReference>
<accession>A0A517DRH1</accession>
<dbReference type="Gene3D" id="1.10.238.10">
    <property type="entry name" value="EF-hand"/>
    <property type="match status" value="1"/>
</dbReference>
<evidence type="ECO:0000313" key="3">
    <source>
        <dbReference type="Proteomes" id="UP000320776"/>
    </source>
</evidence>
<organism evidence="2 3">
    <name type="scientific">Sporomusa termitida</name>
    <dbReference type="NCBI Taxonomy" id="2377"/>
    <lineage>
        <taxon>Bacteria</taxon>
        <taxon>Bacillati</taxon>
        <taxon>Bacillota</taxon>
        <taxon>Negativicutes</taxon>
        <taxon>Selenomonadales</taxon>
        <taxon>Sporomusaceae</taxon>
        <taxon>Sporomusa</taxon>
    </lineage>
</organism>
<dbReference type="InterPro" id="IPR011992">
    <property type="entry name" value="EF-hand-dom_pair"/>
</dbReference>
<dbReference type="Proteomes" id="UP000320776">
    <property type="component" value="Chromosome"/>
</dbReference>